<organism evidence="1 2">
    <name type="scientific">Vibrio mytili</name>
    <dbReference type="NCBI Taxonomy" id="50718"/>
    <lineage>
        <taxon>Bacteria</taxon>
        <taxon>Pseudomonadati</taxon>
        <taxon>Pseudomonadota</taxon>
        <taxon>Gammaproteobacteria</taxon>
        <taxon>Vibrionales</taxon>
        <taxon>Vibrionaceae</taxon>
        <taxon>Vibrio</taxon>
    </lineage>
</organism>
<accession>A0A0C3HUH1</accession>
<protein>
    <recommendedName>
        <fullName evidence="3">Lipoprotein</fullName>
    </recommendedName>
</protein>
<sequence length="214" mass="23141">MKKFILAAAVAGVLAGCNSDDVEKALLTSLDAGETDTAAAEVANATSVIVNDVLDQCGFLEANANFDDCDIAGQTYTPGVNAIDFSDDQTVEGEEIDNFSELELKVTYDQADQVITLNTKVSGAYWQFDNNLQTTYTNDGDSLKHELKIDVADFANTKEAKVTFDAQNIMDINDVETFRSSAENIVYSQAESGFKGGSLIVITDKNGDEDRFVQ</sequence>
<reference evidence="1 2" key="1">
    <citation type="submission" date="2015-01" db="EMBL/GenBank/DDBJ databases">
        <title>Draft genome of Vibrio mytili type strain CAIM 528.</title>
        <authorList>
            <person name="Gonzalez-Castillo A."/>
            <person name="Gomez-Gil B."/>
            <person name="Enciso-Ibarra J."/>
        </authorList>
    </citation>
    <scope>NUCLEOTIDE SEQUENCE [LARGE SCALE GENOMIC DNA]</scope>
    <source>
        <strain evidence="1 2">CAIM 528</strain>
    </source>
</reference>
<dbReference type="PROSITE" id="PS51257">
    <property type="entry name" value="PROKAR_LIPOPROTEIN"/>
    <property type="match status" value="1"/>
</dbReference>
<keyword evidence="2" id="KW-1185">Reference proteome</keyword>
<evidence type="ECO:0008006" key="3">
    <source>
        <dbReference type="Google" id="ProtNLM"/>
    </source>
</evidence>
<comment type="caution">
    <text evidence="1">The sequence shown here is derived from an EMBL/GenBank/DDBJ whole genome shotgun (WGS) entry which is preliminary data.</text>
</comment>
<dbReference type="Proteomes" id="UP000031977">
    <property type="component" value="Unassembled WGS sequence"/>
</dbReference>
<evidence type="ECO:0000313" key="2">
    <source>
        <dbReference type="Proteomes" id="UP000031977"/>
    </source>
</evidence>
<gene>
    <name evidence="1" type="ORF">SU60_05065</name>
</gene>
<dbReference type="RefSeq" id="WP_041154607.1">
    <property type="nucleotide sequence ID" value="NZ_CBCRVP010000003.1"/>
</dbReference>
<proteinExistence type="predicted"/>
<name>A0A0C3HUH1_9VIBR</name>
<dbReference type="EMBL" id="JXOK01000010">
    <property type="protein sequence ID" value="KIN11881.1"/>
    <property type="molecule type" value="Genomic_DNA"/>
</dbReference>
<dbReference type="AlphaFoldDB" id="A0A0C3HUH1"/>
<evidence type="ECO:0000313" key="1">
    <source>
        <dbReference type="EMBL" id="KIN11881.1"/>
    </source>
</evidence>